<dbReference type="Gene3D" id="1.10.8.10">
    <property type="entry name" value="DNA helicase RuvA subunit, C-terminal domain"/>
    <property type="match status" value="1"/>
</dbReference>
<name>A0A1D8N6Q6_YARLL</name>
<dbReference type="InterPro" id="IPR019103">
    <property type="entry name" value="Peptidase_aspartic_DDI1-type"/>
</dbReference>
<reference evidence="13 14" key="1">
    <citation type="journal article" date="2016" name="PLoS ONE">
        <title>Sequence Assembly of Yarrowia lipolytica Strain W29/CLIB89 Shows Transposable Element Diversity.</title>
        <authorList>
            <person name="Magnan C."/>
            <person name="Yu J."/>
            <person name="Chang I."/>
            <person name="Jahn E."/>
            <person name="Kanomata Y."/>
            <person name="Wu J."/>
            <person name="Zeller M."/>
            <person name="Oakes M."/>
            <person name="Baldi P."/>
            <person name="Sandmeyer S."/>
        </authorList>
    </citation>
    <scope>NUCLEOTIDE SEQUENCE [LARGE SCALE GENOMIC DNA]</scope>
    <source>
        <strain evidence="14">CLIB89(W29)</strain>
    </source>
</reference>
<dbReference type="Proteomes" id="UP000182444">
    <property type="component" value="Chromosome 1B"/>
</dbReference>
<dbReference type="InterPro" id="IPR015940">
    <property type="entry name" value="UBA"/>
</dbReference>
<dbReference type="Pfam" id="PF00627">
    <property type="entry name" value="UBA"/>
    <property type="match status" value="1"/>
</dbReference>
<dbReference type="InterPro" id="IPR000626">
    <property type="entry name" value="Ubiquitin-like_dom"/>
</dbReference>
<dbReference type="SUPFAM" id="SSF54236">
    <property type="entry name" value="Ubiquitin-like"/>
    <property type="match status" value="1"/>
</dbReference>
<dbReference type="PROSITE" id="PS50053">
    <property type="entry name" value="UBIQUITIN_2"/>
    <property type="match status" value="1"/>
</dbReference>
<comment type="function">
    <text evidence="1">Probable aspartic protease. May be involved in the regulation of exocytosis. Acts as a linker between the 19S proteasome and polyubiquitinated proteins via UBA domain interactions with ubiquitin for their subsequent degradation. Required for S-phase checkpoint control.</text>
</comment>
<dbReference type="GO" id="GO:0004190">
    <property type="term" value="F:aspartic-type endopeptidase activity"/>
    <property type="evidence" value="ECO:0007669"/>
    <property type="project" value="UniProtKB-KW"/>
</dbReference>
<evidence type="ECO:0000256" key="7">
    <source>
        <dbReference type="ARBA" id="ARBA00022670"/>
    </source>
</evidence>
<sequence>MQIFVTTPSENVFGLEVAADMAYEDLLAFVEMEASVPSKDIILSLNGNPIVDTDPKATIGSLGVTDNSMLLLTTKRVAPNPSTSAQPAIPTLDFSSIQIPGLPAAQRVDPRAEQIRTQILERADSLDQLKLSNPELAEHVHDSQKFSDAFTKLQNELRAKEVERKKELQRLYADPDNEDNQKRIMEIIRQENVEESYQNAMEHHPEMFIRTDMLYINCRINGHDVKAFVDTGAQMTILSEEFCEKVGLSHMLDVKFAGVARGVGSGKILGRVHSVPLQIGSSFFPASVSVIEGDQLQFILGLDMLKRFKANVNLRTNQLEIGEEKATFLGEKDLPDEFGKLGQEKEKKQDHGSAGDAFKDEDIVNLMSLGYSREKVVVALKQTDGDVELAASLLFSQ</sequence>
<dbReference type="AlphaFoldDB" id="A0A1D8N6Q6"/>
<organism evidence="13 14">
    <name type="scientific">Yarrowia lipolytica</name>
    <name type="common">Candida lipolytica</name>
    <dbReference type="NCBI Taxonomy" id="4952"/>
    <lineage>
        <taxon>Eukaryota</taxon>
        <taxon>Fungi</taxon>
        <taxon>Dikarya</taxon>
        <taxon>Ascomycota</taxon>
        <taxon>Saccharomycotina</taxon>
        <taxon>Dipodascomycetes</taxon>
        <taxon>Dipodascales</taxon>
        <taxon>Dipodascales incertae sedis</taxon>
        <taxon>Yarrowia</taxon>
    </lineage>
</organism>
<feature type="domain" description="Peptidase A2" evidence="12">
    <location>
        <begin position="225"/>
        <end position="304"/>
    </location>
</feature>
<dbReference type="CDD" id="cd05479">
    <property type="entry name" value="RP_DDI"/>
    <property type="match status" value="1"/>
</dbReference>
<evidence type="ECO:0000259" key="12">
    <source>
        <dbReference type="PROSITE" id="PS50175"/>
    </source>
</evidence>
<dbReference type="Gene3D" id="2.40.70.10">
    <property type="entry name" value="Acid Proteases"/>
    <property type="match status" value="1"/>
</dbReference>
<dbReference type="KEGG" id="yli:2907468"/>
<dbReference type="CDD" id="cd14309">
    <property type="entry name" value="UBA_scDdi1_like"/>
    <property type="match status" value="1"/>
</dbReference>
<dbReference type="OMA" id="LYTADPF"/>
<evidence type="ECO:0000259" key="11">
    <source>
        <dbReference type="PROSITE" id="PS50053"/>
    </source>
</evidence>
<comment type="similarity">
    <text evidence="3">Belongs to the DDI1 family.</text>
</comment>
<gene>
    <name evidence="13" type="ORF">YALI1_B08801g</name>
</gene>
<dbReference type="GeneID" id="2907468"/>
<dbReference type="GO" id="GO:0006508">
    <property type="term" value="P:proteolysis"/>
    <property type="evidence" value="ECO:0007669"/>
    <property type="project" value="UniProtKB-KW"/>
</dbReference>
<dbReference type="Pfam" id="PF09668">
    <property type="entry name" value="Asp_protease"/>
    <property type="match status" value="1"/>
</dbReference>
<dbReference type="EMBL" id="CP017554">
    <property type="protein sequence ID" value="AOW01322.1"/>
    <property type="molecule type" value="Genomic_DNA"/>
</dbReference>
<evidence type="ECO:0000256" key="8">
    <source>
        <dbReference type="ARBA" id="ARBA00022750"/>
    </source>
</evidence>
<proteinExistence type="inferred from homology"/>
<dbReference type="RefSeq" id="XP_500579.3">
    <property type="nucleotide sequence ID" value="XM_500579.3"/>
</dbReference>
<dbReference type="GO" id="GO:0005737">
    <property type="term" value="C:cytoplasm"/>
    <property type="evidence" value="ECO:0007669"/>
    <property type="project" value="UniProtKB-SubCell"/>
</dbReference>
<keyword evidence="7" id="KW-0645">Protease</keyword>
<dbReference type="VEuPathDB" id="FungiDB:YALI0_B06754g"/>
<evidence type="ECO:0000256" key="3">
    <source>
        <dbReference type="ARBA" id="ARBA00009136"/>
    </source>
</evidence>
<dbReference type="PANTHER" id="PTHR12917:SF1">
    <property type="entry name" value="AT13091P"/>
    <property type="match status" value="1"/>
</dbReference>
<evidence type="ECO:0000259" key="10">
    <source>
        <dbReference type="PROSITE" id="PS50030"/>
    </source>
</evidence>
<feature type="domain" description="Ubiquitin-like" evidence="11">
    <location>
        <begin position="1"/>
        <end position="79"/>
    </location>
</feature>
<feature type="domain" description="UBA" evidence="10">
    <location>
        <begin position="357"/>
        <end position="397"/>
    </location>
</feature>
<evidence type="ECO:0000256" key="6">
    <source>
        <dbReference type="ARBA" id="ARBA00022490"/>
    </source>
</evidence>
<dbReference type="Gene3D" id="3.10.20.90">
    <property type="entry name" value="Phosphatidylinositol 3-kinase Catalytic Subunit, Chain A, domain 1"/>
    <property type="match status" value="1"/>
</dbReference>
<dbReference type="eggNOG" id="KOG0012">
    <property type="taxonomic scope" value="Eukaryota"/>
</dbReference>
<accession>A0A1D8N6Q6</accession>
<dbReference type="SUPFAM" id="SSF46934">
    <property type="entry name" value="UBA-like"/>
    <property type="match status" value="1"/>
</dbReference>
<evidence type="ECO:0000313" key="13">
    <source>
        <dbReference type="EMBL" id="AOW01322.1"/>
    </source>
</evidence>
<evidence type="ECO:0000256" key="9">
    <source>
        <dbReference type="ARBA" id="ARBA00022801"/>
    </source>
</evidence>
<dbReference type="SMART" id="SM00165">
    <property type="entry name" value="UBA"/>
    <property type="match status" value="1"/>
</dbReference>
<dbReference type="InterPro" id="IPR021109">
    <property type="entry name" value="Peptidase_aspartic_dom_sf"/>
</dbReference>
<dbReference type="SMR" id="A0A1D8N6Q6"/>
<evidence type="ECO:0000313" key="14">
    <source>
        <dbReference type="Proteomes" id="UP000182444"/>
    </source>
</evidence>
<dbReference type="VEuPathDB" id="FungiDB:YALI1_B08801g"/>
<dbReference type="InterPro" id="IPR001995">
    <property type="entry name" value="Peptidase_A2_cat"/>
</dbReference>
<comment type="subcellular location">
    <subcellularLocation>
        <location evidence="2">Cytoplasm</location>
    </subcellularLocation>
</comment>
<evidence type="ECO:0000256" key="4">
    <source>
        <dbReference type="ARBA" id="ARBA00011128"/>
    </source>
</evidence>
<dbReference type="InterPro" id="IPR033882">
    <property type="entry name" value="DDI1_N"/>
</dbReference>
<evidence type="ECO:0000256" key="1">
    <source>
        <dbReference type="ARBA" id="ARBA00003231"/>
    </source>
</evidence>
<dbReference type="PROSITE" id="PS50030">
    <property type="entry name" value="UBA"/>
    <property type="match status" value="1"/>
</dbReference>
<keyword evidence="9" id="KW-0378">Hydrolase</keyword>
<evidence type="ECO:0000256" key="2">
    <source>
        <dbReference type="ARBA" id="ARBA00004496"/>
    </source>
</evidence>
<dbReference type="InterPro" id="IPR029071">
    <property type="entry name" value="Ubiquitin-like_domsf"/>
</dbReference>
<evidence type="ECO:0000256" key="5">
    <source>
        <dbReference type="ARBA" id="ARBA00021491"/>
    </source>
</evidence>
<comment type="subunit">
    <text evidence="4">Binds ubiquitin and polyubiquitinated proteins.</text>
</comment>
<protein>
    <recommendedName>
        <fullName evidence="5">DNA damage-inducible protein 1</fullName>
    </recommendedName>
</protein>
<dbReference type="SUPFAM" id="SSF50630">
    <property type="entry name" value="Acid proteases"/>
    <property type="match status" value="1"/>
</dbReference>
<keyword evidence="6" id="KW-0963">Cytoplasm</keyword>
<dbReference type="PROSITE" id="PS50175">
    <property type="entry name" value="ASP_PROT_RETROV"/>
    <property type="match status" value="1"/>
</dbReference>
<dbReference type="InterPro" id="IPR009060">
    <property type="entry name" value="UBA-like_sf"/>
</dbReference>
<keyword evidence="8" id="KW-0064">Aspartyl protease</keyword>
<dbReference type="CDD" id="cd01796">
    <property type="entry name" value="Ubl_Ddi1_like"/>
    <property type="match status" value="1"/>
</dbReference>
<dbReference type="PANTHER" id="PTHR12917">
    <property type="entry name" value="ASPARTYL PROTEASE DDI-RELATED"/>
    <property type="match status" value="1"/>
</dbReference>